<proteinExistence type="predicted"/>
<accession>A0AC35U8U2</accession>
<organism evidence="1 2">
    <name type="scientific">Rhabditophanes sp. KR3021</name>
    <dbReference type="NCBI Taxonomy" id="114890"/>
    <lineage>
        <taxon>Eukaryota</taxon>
        <taxon>Metazoa</taxon>
        <taxon>Ecdysozoa</taxon>
        <taxon>Nematoda</taxon>
        <taxon>Chromadorea</taxon>
        <taxon>Rhabditida</taxon>
        <taxon>Tylenchina</taxon>
        <taxon>Panagrolaimomorpha</taxon>
        <taxon>Strongyloidoidea</taxon>
        <taxon>Alloionematidae</taxon>
        <taxon>Rhabditophanes</taxon>
    </lineage>
</organism>
<sequence length="96" mass="10774">MYDFTITQESSDNKLNISVRLSDDPSCNNGLNDGSVKLMSKKTSESEMIKNIVKAIHTPQDTDCEKDSKPIIQAMMFNKNFLLYLKLKGTVVEGNL</sequence>
<name>A0AC35U8U2_9BILA</name>
<dbReference type="Proteomes" id="UP000095286">
    <property type="component" value="Unplaced"/>
</dbReference>
<evidence type="ECO:0000313" key="2">
    <source>
        <dbReference type="WBParaSite" id="RSKR_0000878466.1"/>
    </source>
</evidence>
<reference evidence="2" key="1">
    <citation type="submission" date="2016-11" db="UniProtKB">
        <authorList>
            <consortium name="WormBaseParasite"/>
        </authorList>
    </citation>
    <scope>IDENTIFICATION</scope>
    <source>
        <strain evidence="2">KR3021</strain>
    </source>
</reference>
<dbReference type="WBParaSite" id="RSKR_0000878466.1">
    <property type="protein sequence ID" value="RSKR_0000878466.1"/>
    <property type="gene ID" value="RSKR_0000878466"/>
</dbReference>
<evidence type="ECO:0000313" key="1">
    <source>
        <dbReference type="Proteomes" id="UP000095286"/>
    </source>
</evidence>
<protein>
    <submittedName>
        <fullName evidence="2">Uncharacterized protein</fullName>
    </submittedName>
</protein>